<feature type="domain" description="ABC transporter" evidence="15">
    <location>
        <begin position="4"/>
        <end position="237"/>
    </location>
</feature>
<dbReference type="FunFam" id="3.40.50.300:FF:000151">
    <property type="entry name" value="Lipopolysaccharide ABC transporter ATP-binding protein"/>
    <property type="match status" value="1"/>
</dbReference>
<keyword evidence="10 16" id="KW-0067">ATP-binding</keyword>
<evidence type="ECO:0000256" key="5">
    <source>
        <dbReference type="ARBA" id="ARBA00022448"/>
    </source>
</evidence>
<dbReference type="GO" id="GO:0055085">
    <property type="term" value="P:transmembrane transport"/>
    <property type="evidence" value="ECO:0007669"/>
    <property type="project" value="InterPro"/>
</dbReference>
<evidence type="ECO:0000256" key="7">
    <source>
        <dbReference type="ARBA" id="ARBA00022490"/>
    </source>
</evidence>
<dbReference type="RefSeq" id="WP_132703351.1">
    <property type="nucleotide sequence ID" value="NZ_SLZR01000019.1"/>
</dbReference>
<evidence type="ECO:0000256" key="11">
    <source>
        <dbReference type="ARBA" id="ARBA00022967"/>
    </source>
</evidence>
<reference evidence="16 17" key="1">
    <citation type="submission" date="2019-03" db="EMBL/GenBank/DDBJ databases">
        <title>Genomic Encyclopedia of Archaeal and Bacterial Type Strains, Phase II (KMG-II): from individual species to whole genera.</title>
        <authorList>
            <person name="Goeker M."/>
        </authorList>
    </citation>
    <scope>NUCLEOTIDE SEQUENCE [LARGE SCALE GENOMIC DNA]</scope>
    <source>
        <strain evidence="16 17">DSM 15388</strain>
    </source>
</reference>
<dbReference type="InterPro" id="IPR032823">
    <property type="entry name" value="BCA_ABC_TP_C"/>
</dbReference>
<evidence type="ECO:0000256" key="6">
    <source>
        <dbReference type="ARBA" id="ARBA00022475"/>
    </source>
</evidence>
<evidence type="ECO:0000256" key="14">
    <source>
        <dbReference type="ARBA" id="ARBA00026081"/>
    </source>
</evidence>
<dbReference type="NCBIfam" id="NF008144">
    <property type="entry name" value="PRK10895.1"/>
    <property type="match status" value="1"/>
</dbReference>
<keyword evidence="11" id="KW-1278">Translocase</keyword>
<dbReference type="PANTHER" id="PTHR45772:SF10">
    <property type="entry name" value="LIPOPOLYSACCHARIDE EXPORT SYSTEM ATP-BINDING PROTEIN LPTB"/>
    <property type="match status" value="1"/>
</dbReference>
<comment type="caution">
    <text evidence="16">The sequence shown here is derived from an EMBL/GenBank/DDBJ whole genome shotgun (WGS) entry which is preliminary data.</text>
</comment>
<evidence type="ECO:0000259" key="15">
    <source>
        <dbReference type="PROSITE" id="PS50893"/>
    </source>
</evidence>
<dbReference type="CDD" id="cd03218">
    <property type="entry name" value="ABC_YhbG"/>
    <property type="match status" value="1"/>
</dbReference>
<dbReference type="InterPro" id="IPR027417">
    <property type="entry name" value="P-loop_NTPase"/>
</dbReference>
<dbReference type="OrthoDB" id="9780942at2"/>
<evidence type="ECO:0000256" key="3">
    <source>
        <dbReference type="ARBA" id="ARBA00010865"/>
    </source>
</evidence>
<dbReference type="InterPro" id="IPR051120">
    <property type="entry name" value="ABC_AA/LPS_Transport"/>
</dbReference>
<dbReference type="Pfam" id="PF12399">
    <property type="entry name" value="BCA_ABC_TP_C"/>
    <property type="match status" value="1"/>
</dbReference>
<gene>
    <name evidence="16" type="ORF">BCF53_11946</name>
</gene>
<comment type="subcellular location">
    <subcellularLocation>
        <location evidence="2">Cell inner membrane</location>
        <topology evidence="2">Peripheral membrane protein</topology>
        <orientation evidence="2">Cytoplasmic side</orientation>
    </subcellularLocation>
    <subcellularLocation>
        <location evidence="1">Cytoplasm</location>
    </subcellularLocation>
</comment>
<dbReference type="GO" id="GO:0005524">
    <property type="term" value="F:ATP binding"/>
    <property type="evidence" value="ECO:0007669"/>
    <property type="project" value="UniProtKB-KW"/>
</dbReference>
<dbReference type="Gene3D" id="3.40.50.300">
    <property type="entry name" value="P-loop containing nucleotide triphosphate hydrolases"/>
    <property type="match status" value="1"/>
</dbReference>
<keyword evidence="6" id="KW-1003">Cell membrane</keyword>
<dbReference type="GO" id="GO:0005737">
    <property type="term" value="C:cytoplasm"/>
    <property type="evidence" value="ECO:0007669"/>
    <property type="project" value="UniProtKB-SubCell"/>
</dbReference>
<dbReference type="AlphaFoldDB" id="A0A4R3HXQ1"/>
<evidence type="ECO:0000256" key="1">
    <source>
        <dbReference type="ARBA" id="ARBA00004496"/>
    </source>
</evidence>
<dbReference type="PANTHER" id="PTHR45772">
    <property type="entry name" value="CONSERVED COMPONENT OF ABC TRANSPORTER FOR NATURAL AMINO ACIDS-RELATED"/>
    <property type="match status" value="1"/>
</dbReference>
<name>A0A4R3HXQ1_9GAMM</name>
<proteinExistence type="inferred from homology"/>
<dbReference type="Proteomes" id="UP000295793">
    <property type="component" value="Unassembled WGS sequence"/>
</dbReference>
<keyword evidence="5" id="KW-0813">Transport</keyword>
<evidence type="ECO:0000256" key="4">
    <source>
        <dbReference type="ARBA" id="ARBA00017803"/>
    </source>
</evidence>
<dbReference type="InterPro" id="IPR030921">
    <property type="entry name" value="LPS_export_LptB"/>
</dbReference>
<evidence type="ECO:0000256" key="10">
    <source>
        <dbReference type="ARBA" id="ARBA00022840"/>
    </source>
</evidence>
<sequence>MALLEANNLAKSYKKRPVVMDVSIAVEEAQIVGLLGPNGAGKTTCFYMIVGLVPLDKGTVTIDGQAISKLPMHARAKKGIGYLPQEASIFRKLSVEDNILAVLQTRKDLNKAQQKEQLENLLQEFHVTHIRKSLGMALSGGERRRVEIARALATEPKVILLDEPFAGVDPISVGDIKEIIYHLQKRGIAVLITDHNVRETLDICEKAYIVGNGHIIAHGTAEEVLSNKTVREVYLGDNFKL</sequence>
<protein>
    <recommendedName>
        <fullName evidence="4">Lipopolysaccharide export system ATP-binding protein LptB</fullName>
    </recommendedName>
</protein>
<dbReference type="GO" id="GO:0043190">
    <property type="term" value="C:ATP-binding cassette (ABC) transporter complex"/>
    <property type="evidence" value="ECO:0007669"/>
    <property type="project" value="InterPro"/>
</dbReference>
<dbReference type="SUPFAM" id="SSF52540">
    <property type="entry name" value="P-loop containing nucleoside triphosphate hydrolases"/>
    <property type="match status" value="1"/>
</dbReference>
<keyword evidence="17" id="KW-1185">Reference proteome</keyword>
<dbReference type="InterPro" id="IPR003439">
    <property type="entry name" value="ABC_transporter-like_ATP-bd"/>
</dbReference>
<evidence type="ECO:0000313" key="16">
    <source>
        <dbReference type="EMBL" id="TCS37624.1"/>
    </source>
</evidence>
<dbReference type="SMART" id="SM00382">
    <property type="entry name" value="AAA"/>
    <property type="match status" value="1"/>
</dbReference>
<keyword evidence="7" id="KW-0963">Cytoplasm</keyword>
<evidence type="ECO:0000256" key="2">
    <source>
        <dbReference type="ARBA" id="ARBA00004515"/>
    </source>
</evidence>
<dbReference type="InterPro" id="IPR017871">
    <property type="entry name" value="ABC_transporter-like_CS"/>
</dbReference>
<dbReference type="GO" id="GO:0016887">
    <property type="term" value="F:ATP hydrolysis activity"/>
    <property type="evidence" value="ECO:0007669"/>
    <property type="project" value="InterPro"/>
</dbReference>
<comment type="function">
    <text evidence="13">Part of the ABC transporter complex LptBFG involved in the translocation of lipopolysaccharide (LPS) from the inner membrane to the outer membrane. Probably responsible for energy coupling to the transport system.</text>
</comment>
<dbReference type="InterPro" id="IPR003593">
    <property type="entry name" value="AAA+_ATPase"/>
</dbReference>
<evidence type="ECO:0000256" key="8">
    <source>
        <dbReference type="ARBA" id="ARBA00022519"/>
    </source>
</evidence>
<dbReference type="PROSITE" id="PS00211">
    <property type="entry name" value="ABC_TRANSPORTER_1"/>
    <property type="match status" value="1"/>
</dbReference>
<evidence type="ECO:0000256" key="13">
    <source>
        <dbReference type="ARBA" id="ARBA00024818"/>
    </source>
</evidence>
<accession>A0A4R3HXQ1</accession>
<dbReference type="NCBIfam" id="TIGR04406">
    <property type="entry name" value="LPS_export_lptB"/>
    <property type="match status" value="1"/>
</dbReference>
<dbReference type="Pfam" id="PF00005">
    <property type="entry name" value="ABC_tran"/>
    <property type="match status" value="1"/>
</dbReference>
<dbReference type="EMBL" id="SLZR01000019">
    <property type="protein sequence ID" value="TCS37624.1"/>
    <property type="molecule type" value="Genomic_DNA"/>
</dbReference>
<organism evidence="16 17">
    <name type="scientific">Reinekea marinisedimentorum</name>
    <dbReference type="NCBI Taxonomy" id="230495"/>
    <lineage>
        <taxon>Bacteria</taxon>
        <taxon>Pseudomonadati</taxon>
        <taxon>Pseudomonadota</taxon>
        <taxon>Gammaproteobacteria</taxon>
        <taxon>Oceanospirillales</taxon>
        <taxon>Saccharospirillaceae</taxon>
        <taxon>Reinekea</taxon>
    </lineage>
</organism>
<evidence type="ECO:0000256" key="9">
    <source>
        <dbReference type="ARBA" id="ARBA00022741"/>
    </source>
</evidence>
<evidence type="ECO:0000256" key="12">
    <source>
        <dbReference type="ARBA" id="ARBA00023136"/>
    </source>
</evidence>
<comment type="similarity">
    <text evidence="3">Belongs to the ABC transporter superfamily. Outer membrane lipopolysaccharide export (TC 1.B.42) family.</text>
</comment>
<keyword evidence="8" id="KW-0997">Cell inner membrane</keyword>
<keyword evidence="9" id="KW-0547">Nucleotide-binding</keyword>
<comment type="subunit">
    <text evidence="14">Component of the lipopolysaccharide transport and assembly complex. The LptBFG transporter is composed of two ATP-binding proteins (LptB) and two transmembrane proteins (LptF and LptG).</text>
</comment>
<dbReference type="PROSITE" id="PS50893">
    <property type="entry name" value="ABC_TRANSPORTER_2"/>
    <property type="match status" value="1"/>
</dbReference>
<evidence type="ECO:0000313" key="17">
    <source>
        <dbReference type="Proteomes" id="UP000295793"/>
    </source>
</evidence>
<keyword evidence="12" id="KW-0472">Membrane</keyword>